<dbReference type="InterPro" id="IPR052394">
    <property type="entry name" value="LRR-containing"/>
</dbReference>
<gene>
    <name evidence="1" type="ORF">PSON_ATCC_30995.1.T0480219</name>
</gene>
<dbReference type="Proteomes" id="UP000692954">
    <property type="component" value="Unassembled WGS sequence"/>
</dbReference>
<protein>
    <recommendedName>
        <fullName evidence="3">Leucine-rich repeat protein</fullName>
    </recommendedName>
</protein>
<dbReference type="PANTHER" id="PTHR24114:SF2">
    <property type="entry name" value="F-BOX DOMAIN-CONTAINING PROTEIN-RELATED"/>
    <property type="match status" value="1"/>
</dbReference>
<organism evidence="1 2">
    <name type="scientific">Paramecium sonneborni</name>
    <dbReference type="NCBI Taxonomy" id="65129"/>
    <lineage>
        <taxon>Eukaryota</taxon>
        <taxon>Sar</taxon>
        <taxon>Alveolata</taxon>
        <taxon>Ciliophora</taxon>
        <taxon>Intramacronucleata</taxon>
        <taxon>Oligohymenophorea</taxon>
        <taxon>Peniculida</taxon>
        <taxon>Parameciidae</taxon>
        <taxon>Paramecium</taxon>
    </lineage>
</organism>
<evidence type="ECO:0000313" key="1">
    <source>
        <dbReference type="EMBL" id="CAD8085561.1"/>
    </source>
</evidence>
<dbReference type="PANTHER" id="PTHR24114">
    <property type="entry name" value="LEUCINE RICH REPEAT FAMILY PROTEIN"/>
    <property type="match status" value="1"/>
</dbReference>
<proteinExistence type="predicted"/>
<keyword evidence="2" id="KW-1185">Reference proteome</keyword>
<dbReference type="EMBL" id="CAJJDN010000048">
    <property type="protein sequence ID" value="CAD8085561.1"/>
    <property type="molecule type" value="Genomic_DNA"/>
</dbReference>
<evidence type="ECO:0008006" key="3">
    <source>
        <dbReference type="Google" id="ProtNLM"/>
    </source>
</evidence>
<comment type="caution">
    <text evidence="1">The sequence shown here is derived from an EMBL/GenBank/DDBJ whole genome shotgun (WGS) entry which is preliminary data.</text>
</comment>
<dbReference type="AlphaFoldDB" id="A0A8S1N614"/>
<evidence type="ECO:0000313" key="2">
    <source>
        <dbReference type="Proteomes" id="UP000692954"/>
    </source>
</evidence>
<sequence>MKFRQKAECTQSLPQISVQKQYRYLTEKEEEEDLDLSFEISSSNLRSTKQGFYKFNKTTERNLEQNKLFNRNNNLKTTLSSSQLPQGIYGLSNKQKNDGLHLNHMKYGDKYMIMMARGLQEQNDIKEYNLNDNRMTQLSSSEVIKSTRGATKLSLSKNKIGNGCFEIGNSLVSRECKIQQLNLEDNKLQENLIIDILERIADNRSLKILNLSKNNISNYCLKALSNMLVQYKWLVLQTFF</sequence>
<accession>A0A8S1N614</accession>
<reference evidence="1" key="1">
    <citation type="submission" date="2021-01" db="EMBL/GenBank/DDBJ databases">
        <authorList>
            <consortium name="Genoscope - CEA"/>
            <person name="William W."/>
        </authorList>
    </citation>
    <scope>NUCLEOTIDE SEQUENCE</scope>
</reference>
<name>A0A8S1N614_9CILI</name>
<dbReference type="OrthoDB" id="341587at2759"/>